<dbReference type="SUPFAM" id="SSF52833">
    <property type="entry name" value="Thioredoxin-like"/>
    <property type="match status" value="1"/>
</dbReference>
<dbReference type="InterPro" id="IPR036249">
    <property type="entry name" value="Thioredoxin-like_sf"/>
</dbReference>
<dbReference type="InterPro" id="IPR013766">
    <property type="entry name" value="Thioredoxin_domain"/>
</dbReference>
<reference evidence="3 4" key="1">
    <citation type="submission" date="2017-04" db="EMBL/GenBank/DDBJ databases">
        <authorList>
            <person name="Afonso C.L."/>
            <person name="Miller P.J."/>
            <person name="Scott M.A."/>
            <person name="Spackman E."/>
            <person name="Goraichik I."/>
            <person name="Dimitrov K.M."/>
            <person name="Suarez D.L."/>
            <person name="Swayne D.E."/>
        </authorList>
    </citation>
    <scope>NUCLEOTIDE SEQUENCE [LARGE SCALE GENOMIC DNA]</scope>
    <source>
        <strain evidence="3 4">609q</strain>
    </source>
</reference>
<evidence type="ECO:0000313" key="3">
    <source>
        <dbReference type="EMBL" id="OYR93240.1"/>
    </source>
</evidence>
<reference evidence="4 5" key="3">
    <citation type="submission" date="2017-09" db="EMBL/GenBank/DDBJ databases">
        <title>Tripartite evolution among Lactobacillus johnsonii, Lactobacillus taiwanensis, Lactobacillus reuteri and their rodent host.</title>
        <authorList>
            <person name="Wang T."/>
            <person name="Knowles S."/>
            <person name="Cheng C."/>
        </authorList>
    </citation>
    <scope>NUCLEOTIDE SEQUENCE [LARGE SCALE GENOMIC DNA]</scope>
    <source>
        <strain evidence="3 4">609q</strain>
        <strain evidence="2 5">609u</strain>
    </source>
</reference>
<dbReference type="EMBL" id="NGNX01000003">
    <property type="protein sequence ID" value="OYR93240.1"/>
    <property type="molecule type" value="Genomic_DNA"/>
</dbReference>
<evidence type="ECO:0000259" key="1">
    <source>
        <dbReference type="Pfam" id="PF00085"/>
    </source>
</evidence>
<accession>A0A256LIQ7</accession>
<organism evidence="3 4">
    <name type="scientific">Lactobacillus taiwanensis</name>
    <dbReference type="NCBI Taxonomy" id="508451"/>
    <lineage>
        <taxon>Bacteria</taxon>
        <taxon>Bacillati</taxon>
        <taxon>Bacillota</taxon>
        <taxon>Bacilli</taxon>
        <taxon>Lactobacillales</taxon>
        <taxon>Lactobacillaceae</taxon>
        <taxon>Lactobacillus</taxon>
    </lineage>
</organism>
<keyword evidence="5" id="KW-1185">Reference proteome</keyword>
<comment type="caution">
    <text evidence="3">The sequence shown here is derived from an EMBL/GenBank/DDBJ whole genome shotgun (WGS) entry which is preliminary data.</text>
</comment>
<name>A0A256LIQ7_9LACO</name>
<dbReference type="CDD" id="cd02947">
    <property type="entry name" value="TRX_family"/>
    <property type="match status" value="1"/>
</dbReference>
<protein>
    <submittedName>
        <fullName evidence="3">Thioredoxin</fullName>
    </submittedName>
</protein>
<dbReference type="Proteomes" id="UP000216316">
    <property type="component" value="Unassembled WGS sequence"/>
</dbReference>
<dbReference type="RefSeq" id="WP_061400940.1">
    <property type="nucleotide sequence ID" value="NZ_NGNV01000002.1"/>
</dbReference>
<dbReference type="Gene3D" id="3.40.30.10">
    <property type="entry name" value="Glutaredoxin"/>
    <property type="match status" value="1"/>
</dbReference>
<feature type="domain" description="Thioredoxin" evidence="1">
    <location>
        <begin position="56"/>
        <end position="151"/>
    </location>
</feature>
<proteinExistence type="predicted"/>
<evidence type="ECO:0000313" key="5">
    <source>
        <dbReference type="Proteomes" id="UP000216316"/>
    </source>
</evidence>
<reference evidence="2" key="2">
    <citation type="submission" date="2017-05" db="EMBL/GenBank/DDBJ databases">
        <authorList>
            <person name="Lin X.B."/>
            <person name="Stothard P."/>
            <person name="Tasseva G."/>
            <person name="Walter J."/>
        </authorList>
    </citation>
    <scope>NUCLEOTIDE SEQUENCE</scope>
    <source>
        <strain evidence="2">609u</strain>
    </source>
</reference>
<dbReference type="AlphaFoldDB" id="A0A256LIQ7"/>
<dbReference type="EMBL" id="NGNV01000002">
    <property type="protein sequence ID" value="OYR89024.1"/>
    <property type="molecule type" value="Genomic_DNA"/>
</dbReference>
<sequence length="157" mass="18211">MFKKNRSVILQNNQTKKIDKAIKNRNLIKRLAIIAGLFLLLLAGYGGVIHHVNSVENSKRAVFIQKKPSLIFFYKDDCKYCNKIFINILAEKEMNKVNIQLVNLNSKYNHDRYKGEYLISAVPTFVLLNKDGKETERYVGSDMSKIQKLIDQVKEMK</sequence>
<dbReference type="Proteomes" id="UP000215828">
    <property type="component" value="Unassembled WGS sequence"/>
</dbReference>
<evidence type="ECO:0000313" key="2">
    <source>
        <dbReference type="EMBL" id="OYR89024.1"/>
    </source>
</evidence>
<evidence type="ECO:0000313" key="4">
    <source>
        <dbReference type="Proteomes" id="UP000215828"/>
    </source>
</evidence>
<gene>
    <name evidence="2" type="ORF">CBF53_00625</name>
    <name evidence="3" type="ORF">CBF70_01210</name>
</gene>
<dbReference type="Pfam" id="PF00085">
    <property type="entry name" value="Thioredoxin"/>
    <property type="match status" value="1"/>
</dbReference>